<dbReference type="GO" id="GO:0051213">
    <property type="term" value="F:dioxygenase activity"/>
    <property type="evidence" value="ECO:0007669"/>
    <property type="project" value="UniProtKB-KW"/>
</dbReference>
<dbReference type="Proteomes" id="UP000218767">
    <property type="component" value="Unassembled WGS sequence"/>
</dbReference>
<keyword evidence="2" id="KW-0479">Metal-binding</keyword>
<evidence type="ECO:0000259" key="6">
    <source>
        <dbReference type="SMART" id="SM00702"/>
    </source>
</evidence>
<dbReference type="SMART" id="SM00702">
    <property type="entry name" value="P4Hc"/>
    <property type="match status" value="1"/>
</dbReference>
<dbReference type="InterPro" id="IPR044862">
    <property type="entry name" value="Pro_4_hyd_alph_FE2OG_OXY"/>
</dbReference>
<proteinExistence type="predicted"/>
<evidence type="ECO:0000256" key="2">
    <source>
        <dbReference type="ARBA" id="ARBA00022723"/>
    </source>
</evidence>
<evidence type="ECO:0000256" key="4">
    <source>
        <dbReference type="ARBA" id="ARBA00023002"/>
    </source>
</evidence>
<dbReference type="Pfam" id="PF13640">
    <property type="entry name" value="2OG-FeII_Oxy_3"/>
    <property type="match status" value="1"/>
</dbReference>
<reference evidence="8" key="1">
    <citation type="submission" date="2017-08" db="EMBL/GenBank/DDBJ databases">
        <title>A dynamic microbial community with high functional redundancy inhabits the cold, oxic subseafloor aquifer.</title>
        <authorList>
            <person name="Tully B.J."/>
            <person name="Wheat C.G."/>
            <person name="Glazer B.T."/>
            <person name="Huber J.A."/>
        </authorList>
    </citation>
    <scope>NUCLEOTIDE SEQUENCE [LARGE SCALE GENOMIC DNA]</scope>
</reference>
<keyword evidence="4" id="KW-0560">Oxidoreductase</keyword>
<organism evidence="7 8">
    <name type="scientific">SAR86 cluster bacterium</name>
    <dbReference type="NCBI Taxonomy" id="2030880"/>
    <lineage>
        <taxon>Bacteria</taxon>
        <taxon>Pseudomonadati</taxon>
        <taxon>Pseudomonadota</taxon>
        <taxon>Gammaproteobacteria</taxon>
        <taxon>SAR86 cluster</taxon>
    </lineage>
</organism>
<feature type="domain" description="Prolyl 4-hydroxylase alpha subunit" evidence="6">
    <location>
        <begin position="16"/>
        <end position="196"/>
    </location>
</feature>
<sequence length="201" mass="23289">MKRIDLELSKPSPHFIGSWSIEPLSICDELIHFFETHKANHTKGRTAGGLNTESKNSTDLAIRPRDLELDDHEPLRNYIESLFDCYKDYLEQWPFLESILLNAEIGSFNIQKYEPGGHFMKVHSERTTVDTSHRVLAWMTYLNDVEDGGSTRFEHQDFESQPQKGKTLIWPGEWTHAHRGNVVNSGVKYIITGWMHFPPYT</sequence>
<comment type="caution">
    <text evidence="7">The sequence shown here is derived from an EMBL/GenBank/DDBJ whole genome shotgun (WGS) entry which is preliminary data.</text>
</comment>
<dbReference type="GO" id="GO:0031418">
    <property type="term" value="F:L-ascorbic acid binding"/>
    <property type="evidence" value="ECO:0007669"/>
    <property type="project" value="InterPro"/>
</dbReference>
<keyword evidence="5" id="KW-0408">Iron</keyword>
<dbReference type="InterPro" id="IPR045054">
    <property type="entry name" value="P4HA-like"/>
</dbReference>
<dbReference type="PANTHER" id="PTHR10869">
    <property type="entry name" value="PROLYL 4-HYDROXYLASE ALPHA SUBUNIT"/>
    <property type="match status" value="1"/>
</dbReference>
<dbReference type="GO" id="GO:0016705">
    <property type="term" value="F:oxidoreductase activity, acting on paired donors, with incorporation or reduction of molecular oxygen"/>
    <property type="evidence" value="ECO:0007669"/>
    <property type="project" value="InterPro"/>
</dbReference>
<gene>
    <name evidence="7" type="ORF">COB20_08310</name>
</gene>
<dbReference type="EMBL" id="NVUL01000046">
    <property type="protein sequence ID" value="PCI77343.1"/>
    <property type="molecule type" value="Genomic_DNA"/>
</dbReference>
<keyword evidence="3" id="KW-0223">Dioxygenase</keyword>
<dbReference type="GO" id="GO:0005506">
    <property type="term" value="F:iron ion binding"/>
    <property type="evidence" value="ECO:0007669"/>
    <property type="project" value="InterPro"/>
</dbReference>
<dbReference type="PANTHER" id="PTHR10869:SF246">
    <property type="entry name" value="TRANSMEMBRANE PROLYL 4-HYDROXYLASE"/>
    <property type="match status" value="1"/>
</dbReference>
<evidence type="ECO:0000313" key="8">
    <source>
        <dbReference type="Proteomes" id="UP000218767"/>
    </source>
</evidence>
<dbReference type="Gene3D" id="2.60.120.620">
    <property type="entry name" value="q2cbj1_9rhob like domain"/>
    <property type="match status" value="1"/>
</dbReference>
<evidence type="ECO:0000256" key="5">
    <source>
        <dbReference type="ARBA" id="ARBA00023004"/>
    </source>
</evidence>
<protein>
    <submittedName>
        <fullName evidence="7">2OG-Fe(II) oxygenase</fullName>
    </submittedName>
</protein>
<comment type="cofactor">
    <cofactor evidence="1">
        <name>L-ascorbate</name>
        <dbReference type="ChEBI" id="CHEBI:38290"/>
    </cofactor>
</comment>
<dbReference type="InterPro" id="IPR006620">
    <property type="entry name" value="Pro_4_hyd_alph"/>
</dbReference>
<dbReference type="AlphaFoldDB" id="A0A2A4X414"/>
<evidence type="ECO:0000256" key="1">
    <source>
        <dbReference type="ARBA" id="ARBA00001961"/>
    </source>
</evidence>
<evidence type="ECO:0000256" key="3">
    <source>
        <dbReference type="ARBA" id="ARBA00022964"/>
    </source>
</evidence>
<name>A0A2A4X414_9GAMM</name>
<evidence type="ECO:0000313" key="7">
    <source>
        <dbReference type="EMBL" id="PCI77343.1"/>
    </source>
</evidence>
<accession>A0A2A4X414</accession>